<dbReference type="PROSITE" id="PS50176">
    <property type="entry name" value="ARM_REPEAT"/>
    <property type="match status" value="1"/>
</dbReference>
<dbReference type="Proteomes" id="UP001177744">
    <property type="component" value="Unassembled WGS sequence"/>
</dbReference>
<dbReference type="InterPro" id="IPR032413">
    <property type="entry name" value="Arm_3"/>
</dbReference>
<evidence type="ECO:0000256" key="6">
    <source>
        <dbReference type="ARBA" id="ARBA00022553"/>
    </source>
</evidence>
<dbReference type="InterPro" id="IPR003597">
    <property type="entry name" value="Ig_C1-set"/>
</dbReference>
<dbReference type="GO" id="GO:1903902">
    <property type="term" value="P:positive regulation of viral life cycle"/>
    <property type="evidence" value="ECO:0007669"/>
    <property type="project" value="UniProtKB-ARBA"/>
</dbReference>
<keyword evidence="11" id="KW-0539">Nucleus</keyword>
<protein>
    <recommendedName>
        <fullName evidence="14">Importin subunit alpha-1</fullName>
    </recommendedName>
    <alternativeName>
        <fullName evidence="13">Importin subunit alpha-8</fullName>
    </alternativeName>
    <alternativeName>
        <fullName evidence="17">Karyopherin subunit alpha-2</fullName>
    </alternativeName>
    <alternativeName>
        <fullName evidence="16">Karyopherin subunit alpha-7</fullName>
    </alternativeName>
    <alternativeName>
        <fullName evidence="15">RAG cohort protein 1</fullName>
    </alternativeName>
    <alternativeName>
        <fullName evidence="18">SRP1-alpha</fullName>
    </alternativeName>
</protein>
<dbReference type="FunFam" id="1.25.10.10:FF:000009">
    <property type="entry name" value="Importin subunit alpha"/>
    <property type="match status" value="1"/>
</dbReference>
<comment type="similarity">
    <text evidence="3">Belongs to the importin alpha family.</text>
</comment>
<dbReference type="GO" id="GO:0075506">
    <property type="term" value="P:entry of viral genome into host nucleus through nuclear pore complex via importin"/>
    <property type="evidence" value="ECO:0007669"/>
    <property type="project" value="UniProtKB-ARBA"/>
</dbReference>
<keyword evidence="10" id="KW-0007">Acetylation</keyword>
<evidence type="ECO:0000256" key="15">
    <source>
        <dbReference type="ARBA" id="ARBA00075336"/>
    </source>
</evidence>
<dbReference type="EMBL" id="JAULJE010000009">
    <property type="protein sequence ID" value="KAK1338815.1"/>
    <property type="molecule type" value="Genomic_DNA"/>
</dbReference>
<evidence type="ECO:0000256" key="13">
    <source>
        <dbReference type="ARBA" id="ARBA00070894"/>
    </source>
</evidence>
<evidence type="ECO:0000256" key="12">
    <source>
        <dbReference type="ARBA" id="ARBA00054240"/>
    </source>
</evidence>
<dbReference type="Pfam" id="PF16186">
    <property type="entry name" value="Arm_3"/>
    <property type="match status" value="1"/>
</dbReference>
<dbReference type="Pfam" id="PF07654">
    <property type="entry name" value="C1-set"/>
    <property type="match status" value="1"/>
</dbReference>
<dbReference type="GO" id="GO:0005829">
    <property type="term" value="C:cytosol"/>
    <property type="evidence" value="ECO:0007669"/>
    <property type="project" value="UniProtKB-ARBA"/>
</dbReference>
<evidence type="ECO:0000256" key="11">
    <source>
        <dbReference type="ARBA" id="ARBA00023242"/>
    </source>
</evidence>
<evidence type="ECO:0000313" key="24">
    <source>
        <dbReference type="Proteomes" id="UP001177744"/>
    </source>
</evidence>
<evidence type="ECO:0000256" key="1">
    <source>
        <dbReference type="ARBA" id="ARBA00004123"/>
    </source>
</evidence>
<dbReference type="InterPro" id="IPR036975">
    <property type="entry name" value="Importin-a_IBB_sf"/>
</dbReference>
<evidence type="ECO:0000256" key="10">
    <source>
        <dbReference type="ARBA" id="ARBA00022990"/>
    </source>
</evidence>
<evidence type="ECO:0000256" key="17">
    <source>
        <dbReference type="ARBA" id="ARBA00075596"/>
    </source>
</evidence>
<comment type="function">
    <text evidence="12">Functions in nuclear protein import as an adapter protein for nuclear receptor KPNB1. Binds specifically and directly to substrates containing either a simple or bipartite NLS motif. Docking of the importin/substrate complex to the nuclear pore complex (NPC) is mediated by KPNB1 through binding to nucleoporin FxFG repeats and the complex is subsequently translocated through the pore by an energy requiring, Ran-dependent mechanism. At the nucleoplasmic side of the NPC, Ran binds to importin-beta and the three components separate and importin-alpha and -beta are re-exported from the nucleus to the cytoplasm where GTP hydrolysis releases Ran from importin. The directionality of nuclear import is thought to be conferred by an asymmetric distribution of the GTP- and GDP-bound forms of Ran between the cytoplasm and nucleus. Mediator of PR-DUB complex component BAP1 nuclear import; acts redundantly with KPNA1 and Transportin-1/TNPO1.</text>
</comment>
<gene>
    <name evidence="23" type="ORF">QTO34_019474</name>
</gene>
<dbReference type="Gene3D" id="1.25.10.10">
    <property type="entry name" value="Leucine-rich Repeat Variant"/>
    <property type="match status" value="1"/>
</dbReference>
<name>A0AA40HWS5_CNENI</name>
<proteinExistence type="inferred from homology"/>
<keyword evidence="9" id="KW-0653">Protein transport</keyword>
<dbReference type="Pfam" id="PF01749">
    <property type="entry name" value="IBB"/>
    <property type="match status" value="1"/>
</dbReference>
<dbReference type="InterPro" id="IPR036179">
    <property type="entry name" value="Ig-like_dom_sf"/>
</dbReference>
<dbReference type="InterPro" id="IPR002652">
    <property type="entry name" value="Importin-a_IBB"/>
</dbReference>
<keyword evidence="6" id="KW-0597">Phosphoprotein</keyword>
<feature type="domain" description="IBB" evidence="22">
    <location>
        <begin position="1"/>
        <end position="60"/>
    </location>
</feature>
<comment type="subcellular location">
    <subcellularLocation>
        <location evidence="2">Cytoplasm</location>
    </subcellularLocation>
    <subcellularLocation>
        <location evidence="1">Nucleus</location>
    </subcellularLocation>
</comment>
<evidence type="ECO:0000256" key="21">
    <source>
        <dbReference type="SAM" id="MobiDB-lite"/>
    </source>
</evidence>
<evidence type="ECO:0000256" key="4">
    <source>
        <dbReference type="ARBA" id="ARBA00022448"/>
    </source>
</evidence>
<sequence>MSTNENANSPAARLNRFKNKGKDSTEMRQRRIEVNVELRKAKKDEQMLKRRNVSLFPDDATSPLQENRNNQGTVNWSVEDIVQGINSNNLESQLHATQAARKLLSREKQPPIDNIIRAGLIPKFVSFLGRTDCSPIQFESAWALTNIASGTSEQTKAVVDEDAIEQILPTLVRLLHHDDPEVLADSCWATSYLTDGPNERIEMVVKTGVVPQLVKLLGATELSIVTPALRAIGNIVTGTDEQMQVVIDAGALAIFPSLLMNSKTNMQKEATWTMSNITAGRQDQIQHVVNHGLVPFLIIVLSKADFKTQKEAVWAVTNCTSGGTVEQIVYLLHCGIIEPLMNLLTAKDTKIILVILDAISNIFQAAEKLGETEKLSIMMEECGGLDKIEALQNHENESVYKASLNLIEKYFSVEEEEDQNVVPETTSEAQLIFGRGTQLIVEAKSQPPAKPSVFIMKNGTNVACLVKDFYPRDVNINLLSSKKIMEFDPAIVVSPSGKYSAVKIGRYEDSNSVTCSVQHNHETWYSTEFEKMANSSDNLKPMEPGNIKQTSKISHKPKAIHNSSVPRIAHELCYSRLSKA</sequence>
<evidence type="ECO:0000256" key="18">
    <source>
        <dbReference type="ARBA" id="ARBA00080869"/>
    </source>
</evidence>
<dbReference type="PROSITE" id="PS51214">
    <property type="entry name" value="IBB"/>
    <property type="match status" value="1"/>
</dbReference>
<dbReference type="SUPFAM" id="SSF48726">
    <property type="entry name" value="Immunoglobulin"/>
    <property type="match status" value="1"/>
</dbReference>
<dbReference type="GO" id="GO:0043657">
    <property type="term" value="C:host cell"/>
    <property type="evidence" value="ECO:0007669"/>
    <property type="project" value="GOC"/>
</dbReference>
<dbReference type="FunFam" id="2.60.40.10:FF:001810">
    <property type="entry name" value="T cell receptor delta constant"/>
    <property type="match status" value="1"/>
</dbReference>
<keyword evidence="5" id="KW-0963">Cytoplasm</keyword>
<evidence type="ECO:0000313" key="23">
    <source>
        <dbReference type="EMBL" id="KAK1338815.1"/>
    </source>
</evidence>
<evidence type="ECO:0000259" key="22">
    <source>
        <dbReference type="PROSITE" id="PS51214"/>
    </source>
</evidence>
<feature type="region of interest" description="Disordered" evidence="21">
    <location>
        <begin position="1"/>
        <end position="28"/>
    </location>
</feature>
<keyword evidence="7" id="KW-0677">Repeat</keyword>
<evidence type="ECO:0000256" key="2">
    <source>
        <dbReference type="ARBA" id="ARBA00004496"/>
    </source>
</evidence>
<reference evidence="23" key="1">
    <citation type="submission" date="2023-06" db="EMBL/GenBank/DDBJ databases">
        <title>Reference genome for the Northern bat (Eptesicus nilssonii), a most northern bat species.</title>
        <authorList>
            <person name="Laine V.N."/>
            <person name="Pulliainen A.T."/>
            <person name="Lilley T.M."/>
        </authorList>
    </citation>
    <scope>NUCLEOTIDE SEQUENCE</scope>
    <source>
        <strain evidence="23">BLF_Eptnil</strain>
        <tissue evidence="23">Kidney</tissue>
    </source>
</reference>
<keyword evidence="4 20" id="KW-0813">Transport</keyword>
<evidence type="ECO:0000256" key="19">
    <source>
        <dbReference type="PROSITE-ProRule" id="PRU00259"/>
    </source>
</evidence>
<dbReference type="CDD" id="cd07687">
    <property type="entry name" value="IgC_TCR_delta"/>
    <property type="match status" value="1"/>
</dbReference>
<dbReference type="InterPro" id="IPR016024">
    <property type="entry name" value="ARM-type_fold"/>
</dbReference>
<organism evidence="23 24">
    <name type="scientific">Cnephaeus nilssonii</name>
    <name type="common">Northern bat</name>
    <name type="synonym">Eptesicus nilssonii</name>
    <dbReference type="NCBI Taxonomy" id="3371016"/>
    <lineage>
        <taxon>Eukaryota</taxon>
        <taxon>Metazoa</taxon>
        <taxon>Chordata</taxon>
        <taxon>Craniata</taxon>
        <taxon>Vertebrata</taxon>
        <taxon>Euteleostomi</taxon>
        <taxon>Mammalia</taxon>
        <taxon>Eutheria</taxon>
        <taxon>Laurasiatheria</taxon>
        <taxon>Chiroptera</taxon>
        <taxon>Yangochiroptera</taxon>
        <taxon>Vespertilionidae</taxon>
        <taxon>Cnephaeus</taxon>
    </lineage>
</organism>
<evidence type="ECO:0000256" key="7">
    <source>
        <dbReference type="ARBA" id="ARBA00022737"/>
    </source>
</evidence>
<dbReference type="Gene3D" id="2.60.40.10">
    <property type="entry name" value="Immunoglobulins"/>
    <property type="match status" value="1"/>
</dbReference>
<dbReference type="AlphaFoldDB" id="A0AA40HWS5"/>
<dbReference type="GO" id="GO:0006606">
    <property type="term" value="P:protein import into nucleus"/>
    <property type="evidence" value="ECO:0007669"/>
    <property type="project" value="InterPro"/>
</dbReference>
<dbReference type="InterPro" id="IPR011989">
    <property type="entry name" value="ARM-like"/>
</dbReference>
<keyword evidence="24" id="KW-1185">Reference proteome</keyword>
<dbReference type="GO" id="GO:0005654">
    <property type="term" value="C:nucleoplasm"/>
    <property type="evidence" value="ECO:0007669"/>
    <property type="project" value="UniProtKB-ARBA"/>
</dbReference>
<evidence type="ECO:0000256" key="14">
    <source>
        <dbReference type="ARBA" id="ARBA00070916"/>
    </source>
</evidence>
<evidence type="ECO:0000256" key="20">
    <source>
        <dbReference type="PROSITE-ProRule" id="PRU00561"/>
    </source>
</evidence>
<evidence type="ECO:0000256" key="8">
    <source>
        <dbReference type="ARBA" id="ARBA00022843"/>
    </source>
</evidence>
<dbReference type="InterPro" id="IPR000225">
    <property type="entry name" value="Armadillo"/>
</dbReference>
<evidence type="ECO:0000256" key="9">
    <source>
        <dbReference type="ARBA" id="ARBA00022927"/>
    </source>
</evidence>
<feature type="repeat" description="ARM" evidence="19">
    <location>
        <begin position="208"/>
        <end position="250"/>
    </location>
</feature>
<dbReference type="Pfam" id="PF00514">
    <property type="entry name" value="Arm"/>
    <property type="match status" value="6"/>
</dbReference>
<keyword evidence="8" id="KW-0832">Ubl conjugation</keyword>
<dbReference type="GO" id="GO:0061608">
    <property type="term" value="F:nuclear import signal receptor activity"/>
    <property type="evidence" value="ECO:0007669"/>
    <property type="project" value="InterPro"/>
</dbReference>
<accession>A0AA40HWS5</accession>
<dbReference type="Gene3D" id="1.20.5.690">
    <property type="entry name" value="Importin-alpha, importin-beta-binding domain"/>
    <property type="match status" value="1"/>
</dbReference>
<evidence type="ECO:0000256" key="16">
    <source>
        <dbReference type="ARBA" id="ARBA00075595"/>
    </source>
</evidence>
<dbReference type="PANTHER" id="PTHR23316">
    <property type="entry name" value="IMPORTIN ALPHA"/>
    <property type="match status" value="1"/>
</dbReference>
<dbReference type="InterPro" id="IPR013783">
    <property type="entry name" value="Ig-like_fold"/>
</dbReference>
<dbReference type="SMART" id="SM00185">
    <property type="entry name" value="ARM"/>
    <property type="match status" value="6"/>
</dbReference>
<evidence type="ECO:0000256" key="3">
    <source>
        <dbReference type="ARBA" id="ARBA00010394"/>
    </source>
</evidence>
<evidence type="ECO:0000256" key="5">
    <source>
        <dbReference type="ARBA" id="ARBA00022490"/>
    </source>
</evidence>
<dbReference type="SUPFAM" id="SSF48371">
    <property type="entry name" value="ARM repeat"/>
    <property type="match status" value="1"/>
</dbReference>
<comment type="caution">
    <text evidence="23">The sequence shown here is derived from an EMBL/GenBank/DDBJ whole genome shotgun (WGS) entry which is preliminary data.</text>
</comment>
<dbReference type="FunFam" id="1.20.5.690:FF:000005">
    <property type="entry name" value="Importin subunit alpha"/>
    <property type="match status" value="1"/>
</dbReference>